<reference evidence="1 2" key="1">
    <citation type="submission" date="2016-09" db="EMBL/GenBank/DDBJ databases">
        <title>The complete genome sequences of Rhizobium gallicum, symbiovars gallicum and phaseoli, symbionts associated to common bean (Phaseolus vulgaris).</title>
        <authorList>
            <person name="Bustos P."/>
            <person name="Santamaria R.I."/>
            <person name="Perez-Carrascal O.M."/>
            <person name="Juarez S."/>
            <person name="Lozano L."/>
            <person name="Martinez-Flores I."/>
            <person name="Martinez-Romero E."/>
            <person name="Cevallos M."/>
            <person name="Romero D."/>
            <person name="Davila G."/>
            <person name="Gonzalez V."/>
        </authorList>
    </citation>
    <scope>NUCLEOTIDE SEQUENCE [LARGE SCALE GENOMIC DNA]</scope>
    <source>
        <strain evidence="1 2">8C-3</strain>
        <plasmid evidence="2">Plasmid prsp8c3b</plasmid>
    </source>
</reference>
<dbReference type="Proteomes" id="UP000185109">
    <property type="component" value="Plasmid pRsp8C3b"/>
</dbReference>
<gene>
    <name evidence="1" type="ORF">AM571_PB00001</name>
</gene>
<evidence type="ECO:0000313" key="1">
    <source>
        <dbReference type="EMBL" id="APO77299.1"/>
    </source>
</evidence>
<name>A0A1L5PAW9_RHIET</name>
<protein>
    <submittedName>
        <fullName evidence="1">Uncharacterized protein</fullName>
    </submittedName>
</protein>
<accession>A0A1L5PAW9</accession>
<proteinExistence type="predicted"/>
<geneLocation type="plasmid" evidence="2">
    <name>prsp8c3b</name>
</geneLocation>
<keyword evidence="1" id="KW-0614">Plasmid</keyword>
<sequence>MWSADHQANPLENTNFQRRLVAGIVPVTVWLPSQMTPLRGTVDRDLNTNAPKVAHEQDQERSLRTKWQPPFINSLAPARQIARRPAVPANREWAMAPHG</sequence>
<evidence type="ECO:0000313" key="2">
    <source>
        <dbReference type="Proteomes" id="UP000185109"/>
    </source>
</evidence>
<organism evidence="1 2">
    <name type="scientific">Rhizobium etli 8C-3</name>
    <dbReference type="NCBI Taxonomy" id="538025"/>
    <lineage>
        <taxon>Bacteria</taxon>
        <taxon>Pseudomonadati</taxon>
        <taxon>Pseudomonadota</taxon>
        <taxon>Alphaproteobacteria</taxon>
        <taxon>Hyphomicrobiales</taxon>
        <taxon>Rhizobiaceae</taxon>
        <taxon>Rhizobium/Agrobacterium group</taxon>
        <taxon>Rhizobium</taxon>
    </lineage>
</organism>
<dbReference type="AlphaFoldDB" id="A0A1L5PAW9"/>
<dbReference type="EMBL" id="CP017243">
    <property type="protein sequence ID" value="APO77299.1"/>
    <property type="molecule type" value="Genomic_DNA"/>
</dbReference>